<organism evidence="4 5">
    <name type="scientific">PS1 clade bacterium</name>
    <dbReference type="NCBI Taxonomy" id="2175152"/>
    <lineage>
        <taxon>Bacteria</taxon>
        <taxon>Pseudomonadati</taxon>
        <taxon>Pseudomonadota</taxon>
        <taxon>Alphaproteobacteria</taxon>
        <taxon>PS1 clade</taxon>
    </lineage>
</organism>
<dbReference type="CDD" id="cd06971">
    <property type="entry name" value="PgpA"/>
    <property type="match status" value="1"/>
</dbReference>
<sequence>MGLHKLPAHLTLFSPAALIATFFGAGLLKPASGTWGSLAALAPGLLIADAYGALGLMLGTVLAYGLGHWASAAWIDGAPNSADEERNADKDPSPIVIDEVAGMWLTLIPLTLFGAALTPLGVAAAFALFRLFDITKPWPVSWADKQLNGATGVMLDDILAGIWAAIVLLAARQFGLI</sequence>
<keyword evidence="1" id="KW-0479">Metal-binding</keyword>
<comment type="cofactor">
    <cofactor evidence="1">
        <name>Mg(2+)</name>
        <dbReference type="ChEBI" id="CHEBI:18420"/>
    </cofactor>
</comment>
<dbReference type="InterPro" id="IPR036681">
    <property type="entry name" value="PgpA-like_sf"/>
</dbReference>
<dbReference type="EC" id="3.1.3.27" evidence="1"/>
<dbReference type="PIRSF" id="PIRSF006162">
    <property type="entry name" value="PgpA"/>
    <property type="match status" value="1"/>
</dbReference>
<keyword evidence="1" id="KW-0595">Phospholipid degradation</keyword>
<dbReference type="EMBL" id="JADHOK010000001">
    <property type="protein sequence ID" value="MBL6761091.1"/>
    <property type="molecule type" value="Genomic_DNA"/>
</dbReference>
<proteinExistence type="predicted"/>
<name>A0A937HLS9_9PROT</name>
<keyword evidence="1" id="KW-1003">Cell membrane</keyword>
<dbReference type="InterPro" id="IPR007686">
    <property type="entry name" value="YutG/PgpA"/>
</dbReference>
<dbReference type="GO" id="GO:0009395">
    <property type="term" value="P:phospholipid catabolic process"/>
    <property type="evidence" value="ECO:0007669"/>
    <property type="project" value="UniProtKB-KW"/>
</dbReference>
<keyword evidence="1 2" id="KW-0472">Membrane</keyword>
<feature type="transmembrane region" description="Helical" evidence="2">
    <location>
        <begin position="153"/>
        <end position="171"/>
    </location>
</feature>
<evidence type="ECO:0000313" key="5">
    <source>
        <dbReference type="Proteomes" id="UP000785783"/>
    </source>
</evidence>
<feature type="transmembrane region" description="Helical" evidence="2">
    <location>
        <begin position="40"/>
        <end position="64"/>
    </location>
</feature>
<feature type="transmembrane region" description="Helical" evidence="2">
    <location>
        <begin position="107"/>
        <end position="132"/>
    </location>
</feature>
<comment type="subcellular location">
    <subcellularLocation>
        <location evidence="1">Cell inner membrane</location>
        <topology evidence="1">Multi-pass membrane protein</topology>
    </subcellularLocation>
</comment>
<keyword evidence="1" id="KW-0997">Cell inner membrane</keyword>
<keyword evidence="1 2" id="KW-0812">Transmembrane</keyword>
<dbReference type="Proteomes" id="UP000785783">
    <property type="component" value="Unassembled WGS sequence"/>
</dbReference>
<comment type="pathway">
    <text evidence="1">Phospholipid metabolism; phosphatidylglycerol biosynthesis; phosphatidylglycerol from CDP-diacylglycerol: step 2/2.</text>
</comment>
<dbReference type="AlphaFoldDB" id="A0A937HLS9"/>
<keyword evidence="1" id="KW-0442">Lipid degradation</keyword>
<dbReference type="GO" id="GO:0008962">
    <property type="term" value="F:phosphatidylglycerophosphatase activity"/>
    <property type="evidence" value="ECO:0007669"/>
    <property type="project" value="UniProtKB-EC"/>
</dbReference>
<evidence type="ECO:0000256" key="1">
    <source>
        <dbReference type="PIRNR" id="PIRNR006162"/>
    </source>
</evidence>
<evidence type="ECO:0000313" key="4">
    <source>
        <dbReference type="EMBL" id="MBL6761091.1"/>
    </source>
</evidence>
<dbReference type="InterPro" id="IPR026037">
    <property type="entry name" value="PgpA"/>
</dbReference>
<evidence type="ECO:0000259" key="3">
    <source>
        <dbReference type="Pfam" id="PF04608"/>
    </source>
</evidence>
<protein>
    <recommendedName>
        <fullName evidence="1">Phosphatidylglycerophosphatase A</fullName>
        <ecNumber evidence="1">3.1.3.27</ecNumber>
    </recommendedName>
    <alternativeName>
        <fullName evidence="1">Phosphatidylglycerolphosphate phosphatase A</fullName>
    </alternativeName>
</protein>
<keyword evidence="1" id="KW-0378">Hydrolase</keyword>
<keyword evidence="2" id="KW-1133">Transmembrane helix</keyword>
<accession>A0A937HLS9</accession>
<feature type="domain" description="YutG/PgpA" evidence="3">
    <location>
        <begin position="18"/>
        <end position="171"/>
    </location>
</feature>
<dbReference type="PANTHER" id="PTHR36305:SF1">
    <property type="entry name" value="PHOSPHATIDYLGLYCEROPHOSPHATASE A"/>
    <property type="match status" value="1"/>
</dbReference>
<dbReference type="SUPFAM" id="SSF101307">
    <property type="entry name" value="YutG-like"/>
    <property type="match status" value="1"/>
</dbReference>
<dbReference type="GO" id="GO:0005886">
    <property type="term" value="C:plasma membrane"/>
    <property type="evidence" value="ECO:0007669"/>
    <property type="project" value="UniProtKB-SubCell"/>
</dbReference>
<gene>
    <name evidence="4" type="ORF">ISQ19_00165</name>
</gene>
<dbReference type="Pfam" id="PF04608">
    <property type="entry name" value="PgpA"/>
    <property type="match status" value="1"/>
</dbReference>
<comment type="function">
    <text evidence="1">Lipid phosphatase which dephosphorylates phosphatidylglycerophosphate (PGP) to phosphatidylglycerol (PG).</text>
</comment>
<comment type="caution">
    <text evidence="4">The sequence shown here is derived from an EMBL/GenBank/DDBJ whole genome shotgun (WGS) entry which is preliminary data.</text>
</comment>
<dbReference type="GO" id="GO:0046872">
    <property type="term" value="F:metal ion binding"/>
    <property type="evidence" value="ECO:0007669"/>
    <property type="project" value="UniProtKB-KW"/>
</dbReference>
<keyword evidence="1" id="KW-1208">Phospholipid metabolism</keyword>
<feature type="transmembrane region" description="Helical" evidence="2">
    <location>
        <begin position="6"/>
        <end position="28"/>
    </location>
</feature>
<keyword evidence="1" id="KW-0460">Magnesium</keyword>
<comment type="catalytic activity">
    <reaction evidence="1">
        <text>a 1,2-diacyl-sn-glycero-3-phospho-(1'-sn-glycero-3'-phosphate) + H2O = a 1,2-diacyl-sn-glycero-3-phospho-(1'-sn-glycerol) + phosphate</text>
        <dbReference type="Rhea" id="RHEA:33751"/>
        <dbReference type="ChEBI" id="CHEBI:15377"/>
        <dbReference type="ChEBI" id="CHEBI:43474"/>
        <dbReference type="ChEBI" id="CHEBI:60110"/>
        <dbReference type="ChEBI" id="CHEBI:64716"/>
        <dbReference type="EC" id="3.1.3.27"/>
    </reaction>
</comment>
<keyword evidence="1" id="KW-0443">Lipid metabolism</keyword>
<evidence type="ECO:0000256" key="2">
    <source>
        <dbReference type="SAM" id="Phobius"/>
    </source>
</evidence>
<reference evidence="4" key="1">
    <citation type="submission" date="2020-10" db="EMBL/GenBank/DDBJ databases">
        <title>Microbiome of the Black Sea water column analyzed by genome centric metagenomics.</title>
        <authorList>
            <person name="Cabello-Yeves P.J."/>
            <person name="Callieri C."/>
            <person name="Picazo A."/>
            <person name="Mehrshad M."/>
            <person name="Haro-Moreno J.M."/>
            <person name="Roda-Garcia J."/>
            <person name="Dzembekova N."/>
            <person name="Slabakova V."/>
            <person name="Slabakova N."/>
            <person name="Moncheva S."/>
            <person name="Rodriguez-Valera F."/>
        </authorList>
    </citation>
    <scope>NUCLEOTIDE SEQUENCE</scope>
    <source>
        <strain evidence="4">BS307-5m-G5</strain>
    </source>
</reference>
<dbReference type="PANTHER" id="PTHR36305">
    <property type="entry name" value="PHOSPHATIDYLGLYCEROPHOSPHATASE A"/>
    <property type="match status" value="1"/>
</dbReference>